<evidence type="ECO:0000256" key="1">
    <source>
        <dbReference type="SAM" id="SignalP"/>
    </source>
</evidence>
<gene>
    <name evidence="2" type="ORF">GCM10007939_24100</name>
</gene>
<keyword evidence="1" id="KW-0732">Signal</keyword>
<dbReference type="InterPro" id="IPR032710">
    <property type="entry name" value="NTF2-like_dom_sf"/>
</dbReference>
<feature type="signal peptide" evidence="1">
    <location>
        <begin position="1"/>
        <end position="24"/>
    </location>
</feature>
<name>A0ABQ5VY25_9RHOB</name>
<protein>
    <recommendedName>
        <fullName evidence="4">SnoaL-like domain-containing protein</fullName>
    </recommendedName>
</protein>
<dbReference type="EMBL" id="BSNN01000008">
    <property type="protein sequence ID" value="GLQ36126.1"/>
    <property type="molecule type" value="Genomic_DNA"/>
</dbReference>
<dbReference type="SUPFAM" id="SSF54427">
    <property type="entry name" value="NTF2-like"/>
    <property type="match status" value="1"/>
</dbReference>
<proteinExistence type="predicted"/>
<evidence type="ECO:0000313" key="2">
    <source>
        <dbReference type="EMBL" id="GLQ36126.1"/>
    </source>
</evidence>
<accession>A0ABQ5VY25</accession>
<evidence type="ECO:0008006" key="4">
    <source>
        <dbReference type="Google" id="ProtNLM"/>
    </source>
</evidence>
<dbReference type="Proteomes" id="UP001156694">
    <property type="component" value="Unassembled WGS sequence"/>
</dbReference>
<sequence length="310" mass="33876">MKTMLYKFALAATLALSTGTTAMADEMNETDIRNGYLVHGALAQYYRWYQLYERPDGGIENALDILAEDVVVVSGLGTAKGLDDYAARVAQLPGHWQNAHDVRDVQVSINDDGTLALNADITYLNAGMLESGSIRSAELTYTMAMTATDGVLPKFTEITISQNSDGTADAFVDAYADNRVRSLVHYWLALIEDPSRNPEPVREILADGFSLNFSSGAITDFDGFKAWLAGPGSQIEASTHVISGFSVFENADGTYAMTAVFDWAGILPDGNELVAKTRHNWTVTNDVAERFARILTVDVEVLEPFRPRAK</sequence>
<reference evidence="3" key="1">
    <citation type="journal article" date="2019" name="Int. J. Syst. Evol. Microbiol.">
        <title>The Global Catalogue of Microorganisms (GCM) 10K type strain sequencing project: providing services to taxonomists for standard genome sequencing and annotation.</title>
        <authorList>
            <consortium name="The Broad Institute Genomics Platform"/>
            <consortium name="The Broad Institute Genome Sequencing Center for Infectious Disease"/>
            <person name="Wu L."/>
            <person name="Ma J."/>
        </authorList>
    </citation>
    <scope>NUCLEOTIDE SEQUENCE [LARGE SCALE GENOMIC DNA]</scope>
    <source>
        <strain evidence="3">NBRC 110140</strain>
    </source>
</reference>
<keyword evidence="3" id="KW-1185">Reference proteome</keyword>
<evidence type="ECO:0000313" key="3">
    <source>
        <dbReference type="Proteomes" id="UP001156694"/>
    </source>
</evidence>
<organism evidence="2 3">
    <name type="scientific">Amylibacter marinus</name>
    <dbReference type="NCBI Taxonomy" id="1475483"/>
    <lineage>
        <taxon>Bacteria</taxon>
        <taxon>Pseudomonadati</taxon>
        <taxon>Pseudomonadota</taxon>
        <taxon>Alphaproteobacteria</taxon>
        <taxon>Rhodobacterales</taxon>
        <taxon>Paracoccaceae</taxon>
        <taxon>Amylibacter</taxon>
    </lineage>
</organism>
<feature type="chain" id="PRO_5045160846" description="SnoaL-like domain-containing protein" evidence="1">
    <location>
        <begin position="25"/>
        <end position="310"/>
    </location>
</feature>
<comment type="caution">
    <text evidence="2">The sequence shown here is derived from an EMBL/GenBank/DDBJ whole genome shotgun (WGS) entry which is preliminary data.</text>
</comment>